<evidence type="ECO:0008006" key="4">
    <source>
        <dbReference type="Google" id="ProtNLM"/>
    </source>
</evidence>
<dbReference type="EMBL" id="JAIWYP010000002">
    <property type="protein sequence ID" value="KAH3871186.1"/>
    <property type="molecule type" value="Genomic_DNA"/>
</dbReference>
<dbReference type="FunFam" id="3.80.10.10:FF:000695">
    <property type="entry name" value="leucine-rich melanocyte differentiation-associated protein"/>
    <property type="match status" value="1"/>
</dbReference>
<dbReference type="OrthoDB" id="272149at2759"/>
<evidence type="ECO:0000313" key="2">
    <source>
        <dbReference type="EMBL" id="KAH3871186.1"/>
    </source>
</evidence>
<dbReference type="PANTHER" id="PTHR46282:SF2">
    <property type="entry name" value="LEUCINE-RICH MELANOCYTE DIFFERENTIATION-ASSOCIATED PROTEIN"/>
    <property type="match status" value="1"/>
</dbReference>
<organism evidence="2 3">
    <name type="scientific">Dreissena polymorpha</name>
    <name type="common">Zebra mussel</name>
    <name type="synonym">Mytilus polymorpha</name>
    <dbReference type="NCBI Taxonomy" id="45954"/>
    <lineage>
        <taxon>Eukaryota</taxon>
        <taxon>Metazoa</taxon>
        <taxon>Spiralia</taxon>
        <taxon>Lophotrochozoa</taxon>
        <taxon>Mollusca</taxon>
        <taxon>Bivalvia</taxon>
        <taxon>Autobranchia</taxon>
        <taxon>Heteroconchia</taxon>
        <taxon>Euheterodonta</taxon>
        <taxon>Imparidentia</taxon>
        <taxon>Neoheterodontei</taxon>
        <taxon>Myida</taxon>
        <taxon>Dreissenoidea</taxon>
        <taxon>Dreissenidae</taxon>
        <taxon>Dreissena</taxon>
    </lineage>
</organism>
<accession>A0A9D4RJP9</accession>
<dbReference type="InterPro" id="IPR001611">
    <property type="entry name" value="Leu-rich_rpt"/>
</dbReference>
<dbReference type="Proteomes" id="UP000828390">
    <property type="component" value="Unassembled WGS sequence"/>
</dbReference>
<feature type="region of interest" description="Disordered" evidence="1">
    <location>
        <begin position="200"/>
        <end position="231"/>
    </location>
</feature>
<reference evidence="2" key="1">
    <citation type="journal article" date="2019" name="bioRxiv">
        <title>The Genome of the Zebra Mussel, Dreissena polymorpha: A Resource for Invasive Species Research.</title>
        <authorList>
            <person name="McCartney M.A."/>
            <person name="Auch B."/>
            <person name="Kono T."/>
            <person name="Mallez S."/>
            <person name="Zhang Y."/>
            <person name="Obille A."/>
            <person name="Becker A."/>
            <person name="Abrahante J.E."/>
            <person name="Garbe J."/>
            <person name="Badalamenti J.P."/>
            <person name="Herman A."/>
            <person name="Mangelson H."/>
            <person name="Liachko I."/>
            <person name="Sullivan S."/>
            <person name="Sone E.D."/>
            <person name="Koren S."/>
            <person name="Silverstein K.A.T."/>
            <person name="Beckman K.B."/>
            <person name="Gohl D.M."/>
        </authorList>
    </citation>
    <scope>NUCLEOTIDE SEQUENCE</scope>
    <source>
        <strain evidence="2">Duluth1</strain>
        <tissue evidence="2">Whole animal</tissue>
    </source>
</reference>
<dbReference type="AlphaFoldDB" id="A0A9D4RJP9"/>
<name>A0A9D4RJP9_DREPO</name>
<dbReference type="PANTHER" id="PTHR46282">
    <property type="entry name" value="LEUCINE-RICH MELANOCYTE DIFFERENTIATION-ASSOCIATED PROTEIN"/>
    <property type="match status" value="1"/>
</dbReference>
<dbReference type="Pfam" id="PF14580">
    <property type="entry name" value="LRR_9"/>
    <property type="match status" value="1"/>
</dbReference>
<proteinExistence type="predicted"/>
<feature type="compositionally biased region" description="Pro residues" evidence="1">
    <location>
        <begin position="207"/>
        <end position="218"/>
    </location>
</feature>
<evidence type="ECO:0000313" key="3">
    <source>
        <dbReference type="Proteomes" id="UP000828390"/>
    </source>
</evidence>
<reference evidence="2" key="2">
    <citation type="submission" date="2020-11" db="EMBL/GenBank/DDBJ databases">
        <authorList>
            <person name="McCartney M.A."/>
            <person name="Auch B."/>
            <person name="Kono T."/>
            <person name="Mallez S."/>
            <person name="Becker A."/>
            <person name="Gohl D.M."/>
            <person name="Silverstein K.A.T."/>
            <person name="Koren S."/>
            <person name="Bechman K.B."/>
            <person name="Herman A."/>
            <person name="Abrahante J.E."/>
            <person name="Garbe J."/>
        </authorList>
    </citation>
    <scope>NUCLEOTIDE SEQUENCE</scope>
    <source>
        <strain evidence="2">Duluth1</strain>
        <tissue evidence="2">Whole animal</tissue>
    </source>
</reference>
<comment type="caution">
    <text evidence="2">The sequence shown here is derived from an EMBL/GenBank/DDBJ whole genome shotgun (WGS) entry which is preliminary data.</text>
</comment>
<dbReference type="Gene3D" id="3.80.10.10">
    <property type="entry name" value="Ribonuclease Inhibitor"/>
    <property type="match status" value="1"/>
</dbReference>
<dbReference type="InterPro" id="IPR043313">
    <property type="entry name" value="LRMDA"/>
</dbReference>
<sequence length="256" mass="28690">MADDQNVGLQDENTGHFGNVDLAGDGNGFEVFQDGQLSYVGHDVAAVPRKLIEDYSKVTRRLDLSYNQISCLDGLEEFCHLEELVLDNNPITDGVKFPELPTLHTLTINKNKLTDIDHLLNEVKTKFPLLTYLSLLGNAACPNQLSAHDKDDEDYSRYRNYVLYQLPTLKFLDSKNVTAEDLSEAKRVGPFMHVVKGPIDESTVPEESPPSSPSPYTPLPEGSRTPDEHLGTFGKSKYVYYGKHSEGNRFIRNNDL</sequence>
<evidence type="ECO:0000256" key="1">
    <source>
        <dbReference type="SAM" id="MobiDB-lite"/>
    </source>
</evidence>
<keyword evidence="3" id="KW-1185">Reference proteome</keyword>
<gene>
    <name evidence="2" type="ORF">DPMN_034380</name>
</gene>
<dbReference type="InterPro" id="IPR032675">
    <property type="entry name" value="LRR_dom_sf"/>
</dbReference>
<dbReference type="PROSITE" id="PS51450">
    <property type="entry name" value="LRR"/>
    <property type="match status" value="1"/>
</dbReference>
<dbReference type="SUPFAM" id="SSF52058">
    <property type="entry name" value="L domain-like"/>
    <property type="match status" value="1"/>
</dbReference>
<protein>
    <recommendedName>
        <fullName evidence="4">Leucine-rich melanocyte differentiation-associated protein</fullName>
    </recommendedName>
</protein>